<dbReference type="Proteomes" id="UP000307173">
    <property type="component" value="Unassembled WGS sequence"/>
</dbReference>
<keyword evidence="3" id="KW-1185">Reference proteome</keyword>
<feature type="compositionally biased region" description="Low complexity" evidence="1">
    <location>
        <begin position="485"/>
        <end position="495"/>
    </location>
</feature>
<feature type="region of interest" description="Disordered" evidence="1">
    <location>
        <begin position="366"/>
        <end position="438"/>
    </location>
</feature>
<evidence type="ECO:0000313" key="3">
    <source>
        <dbReference type="Proteomes" id="UP000307173"/>
    </source>
</evidence>
<evidence type="ECO:0000313" key="2">
    <source>
        <dbReference type="EMBL" id="TID15746.1"/>
    </source>
</evidence>
<dbReference type="AlphaFoldDB" id="A0A4T0WWI1"/>
<feature type="region of interest" description="Disordered" evidence="1">
    <location>
        <begin position="1"/>
        <end position="30"/>
    </location>
</feature>
<feature type="compositionally biased region" description="Polar residues" evidence="1">
    <location>
        <begin position="548"/>
        <end position="563"/>
    </location>
</feature>
<feature type="compositionally biased region" description="Polar residues" evidence="1">
    <location>
        <begin position="467"/>
        <end position="476"/>
    </location>
</feature>
<feature type="region of interest" description="Disordered" evidence="1">
    <location>
        <begin position="467"/>
        <end position="495"/>
    </location>
</feature>
<proteinExistence type="predicted"/>
<comment type="caution">
    <text evidence="2">The sequence shown here is derived from an EMBL/GenBank/DDBJ whole genome shotgun (WGS) entry which is preliminary data.</text>
</comment>
<feature type="region of interest" description="Disordered" evidence="1">
    <location>
        <begin position="324"/>
        <end position="346"/>
    </location>
</feature>
<reference evidence="2 3" key="1">
    <citation type="journal article" date="2019" name="Front. Genet.">
        <title>Whole-Genome Sequencing of the Opportunistic Yeast Pathogen Candida inconspicua Uncovers Its Hybrid Origin.</title>
        <authorList>
            <person name="Mixao V."/>
            <person name="Hansen A.P."/>
            <person name="Saus E."/>
            <person name="Boekhout T."/>
            <person name="Lass-Florl C."/>
            <person name="Gabaldon T."/>
        </authorList>
    </citation>
    <scope>NUCLEOTIDE SEQUENCE [LARGE SCALE GENOMIC DNA]</scope>
    <source>
        <strain evidence="2 3">CBS 180</strain>
    </source>
</reference>
<feature type="compositionally biased region" description="Low complexity" evidence="1">
    <location>
        <begin position="572"/>
        <end position="585"/>
    </location>
</feature>
<feature type="compositionally biased region" description="Polar residues" evidence="1">
    <location>
        <begin position="283"/>
        <end position="296"/>
    </location>
</feature>
<feature type="region of interest" description="Disordered" evidence="1">
    <location>
        <begin position="274"/>
        <end position="298"/>
    </location>
</feature>
<name>A0A4T0WWI1_9ASCO</name>
<organism evidence="2 3">
    <name type="scientific">Pichia inconspicua</name>
    <dbReference type="NCBI Taxonomy" id="52247"/>
    <lineage>
        <taxon>Eukaryota</taxon>
        <taxon>Fungi</taxon>
        <taxon>Dikarya</taxon>
        <taxon>Ascomycota</taxon>
        <taxon>Saccharomycotina</taxon>
        <taxon>Pichiomycetes</taxon>
        <taxon>Pichiales</taxon>
        <taxon>Pichiaceae</taxon>
        <taxon>Pichia</taxon>
    </lineage>
</organism>
<feature type="compositionally biased region" description="Low complexity" evidence="1">
    <location>
        <begin position="324"/>
        <end position="338"/>
    </location>
</feature>
<evidence type="ECO:0000256" key="1">
    <source>
        <dbReference type="SAM" id="MobiDB-lite"/>
    </source>
</evidence>
<gene>
    <name evidence="2" type="ORF">CANINC_004275</name>
</gene>
<dbReference type="OrthoDB" id="3998289at2759"/>
<feature type="compositionally biased region" description="Low complexity" evidence="1">
    <location>
        <begin position="392"/>
        <end position="406"/>
    </location>
</feature>
<sequence length="670" mass="73595">MSATQTDANMFENENFLDTSVPTDSMDETPLPPSLKEEINRDLSILLANTDDFGFNNDLNIDSFVDFSNVQSEQTQSLYSNNDFGLSGDAITPITMQDSTFYQHMNKQISPLSNTDDSSINAQNENNMIDSKLLEEIESVLSDTKSIGIKSPNRVAKTHIPKRPQKIKISNTNTQDCTTKKSNSRSLSLPLTQSSTSHRLVKQRAMAQTAAVLATSTMPITKGNTCNRNESAKAAARAVGQLVPLPKSKVANSPTMNLSPNFKNATKIQRSFRSSKADHNMLDSKQTQILPQQSRKSPVKGLNLIIPNNRSIPASSTSIISTTTGLSSKSYSSKESSTFDVPPPTFRSTETFETILSQITTSPQIPLFSPINNNNNNTKTQFDTNISERRNSTASSDSTSSMNSLSEFLNLSTPSPTSANLPNSTFSPHNASGNRSLSFNTSPVTPVSKTAAIFEMLSTKSPITNSNIDSSVQNGPKMSIWKTPKSTAKQKSTSSKQKSIDFENIKGFGILELSVDKARLKAKPIDATIRQNLPKQDFAGRIKTNHISNKSSLDNNYTHTSPVSRKMRVHASSTSSGSNMSVTSTVSTVSMNSNKDDKFIPHSQLTKKSITSNNTQQIPKRKNSDLSFQSLITTFNKHEAERTKPQVYSNMHQGLVEFQLKLDSKRKTLR</sequence>
<dbReference type="EMBL" id="SELW01000652">
    <property type="protein sequence ID" value="TID15746.1"/>
    <property type="molecule type" value="Genomic_DNA"/>
</dbReference>
<feature type="region of interest" description="Disordered" evidence="1">
    <location>
        <begin position="548"/>
        <end position="585"/>
    </location>
</feature>
<protein>
    <submittedName>
        <fullName evidence="2">Uncharacterized protein</fullName>
    </submittedName>
</protein>
<feature type="compositionally biased region" description="Polar residues" evidence="1">
    <location>
        <begin position="407"/>
        <end position="438"/>
    </location>
</feature>
<accession>A0A4T0WWI1</accession>